<evidence type="ECO:0000313" key="2">
    <source>
        <dbReference type="EMBL" id="OTW50823.1"/>
    </source>
</evidence>
<evidence type="ECO:0000256" key="1">
    <source>
        <dbReference type="SAM" id="Phobius"/>
    </source>
</evidence>
<feature type="transmembrane region" description="Helical" evidence="1">
    <location>
        <begin position="84"/>
        <end position="104"/>
    </location>
</feature>
<evidence type="ECO:0008006" key="4">
    <source>
        <dbReference type="Google" id="ProtNLM"/>
    </source>
</evidence>
<dbReference type="AlphaFoldDB" id="A0A242WAI8"/>
<sequence length="179" mass="20044">MKFLLATSNNFNVEYFNKYVEYQKENNSNVEAASGVLNSFHGLIPLAINITFYFFMICFAISVVILAVAMITKHAQWLQTSVRGIIGTIVAILLLRLVPLLFLTNDIEGIASLMRDSVDFLTTIGIHAAIGMLLIGLFLKMLYRIFEHPKYFKWSKSLKIGSALILILSIVSPLIIGNI</sequence>
<gene>
    <name evidence="2" type="ORF">BK699_09760</name>
</gene>
<protein>
    <recommendedName>
        <fullName evidence="4">Yip1 domain-containing protein</fullName>
    </recommendedName>
</protein>
<feature type="transmembrane region" description="Helical" evidence="1">
    <location>
        <begin position="124"/>
        <end position="146"/>
    </location>
</feature>
<feature type="transmembrane region" description="Helical" evidence="1">
    <location>
        <begin position="50"/>
        <end position="72"/>
    </location>
</feature>
<dbReference type="RefSeq" id="WP_000670466.1">
    <property type="nucleotide sequence ID" value="NZ_NFCF01000063.1"/>
</dbReference>
<organism evidence="2 3">
    <name type="scientific">Bacillus thuringiensis serovar mexicanensis</name>
    <dbReference type="NCBI Taxonomy" id="180868"/>
    <lineage>
        <taxon>Bacteria</taxon>
        <taxon>Bacillati</taxon>
        <taxon>Bacillota</taxon>
        <taxon>Bacilli</taxon>
        <taxon>Bacillales</taxon>
        <taxon>Bacillaceae</taxon>
        <taxon>Bacillus</taxon>
        <taxon>Bacillus cereus group</taxon>
    </lineage>
</organism>
<keyword evidence="1" id="KW-0472">Membrane</keyword>
<keyword evidence="1" id="KW-0812">Transmembrane</keyword>
<dbReference type="EMBL" id="NFCF01000063">
    <property type="protein sequence ID" value="OTW50823.1"/>
    <property type="molecule type" value="Genomic_DNA"/>
</dbReference>
<reference evidence="2 3" key="1">
    <citation type="submission" date="2016-10" db="EMBL/GenBank/DDBJ databases">
        <title>Comparative genomics of Bacillus thuringiensis reveals a path to pathogens against multiple invertebrate hosts.</title>
        <authorList>
            <person name="Zheng J."/>
            <person name="Gao Q."/>
            <person name="Liu H."/>
            <person name="Peng D."/>
            <person name="Ruan L."/>
            <person name="Sun M."/>
        </authorList>
    </citation>
    <scope>NUCLEOTIDE SEQUENCE [LARGE SCALE GENOMIC DNA]</scope>
    <source>
        <strain evidence="2">BGSC 4AC1</strain>
    </source>
</reference>
<accession>A0A242WAI8</accession>
<keyword evidence="1" id="KW-1133">Transmembrane helix</keyword>
<proteinExistence type="predicted"/>
<name>A0A242WAI8_BACTU</name>
<comment type="caution">
    <text evidence="2">The sequence shown here is derived from an EMBL/GenBank/DDBJ whole genome shotgun (WGS) entry which is preliminary data.</text>
</comment>
<feature type="transmembrane region" description="Helical" evidence="1">
    <location>
        <begin position="158"/>
        <end position="176"/>
    </location>
</feature>
<dbReference type="Proteomes" id="UP000195152">
    <property type="component" value="Unassembled WGS sequence"/>
</dbReference>
<evidence type="ECO:0000313" key="3">
    <source>
        <dbReference type="Proteomes" id="UP000195152"/>
    </source>
</evidence>